<evidence type="ECO:0000256" key="6">
    <source>
        <dbReference type="SAM" id="Phobius"/>
    </source>
</evidence>
<keyword evidence="4 6" id="KW-1133">Transmembrane helix</keyword>
<proteinExistence type="predicted"/>
<feature type="domain" description="Type II secretion system protein GspF" evidence="7">
    <location>
        <begin position="151"/>
        <end position="283"/>
    </location>
</feature>
<keyword evidence="3 6" id="KW-0812">Transmembrane</keyword>
<dbReference type="InterPro" id="IPR018076">
    <property type="entry name" value="T2SS_GspF_dom"/>
</dbReference>
<evidence type="ECO:0000313" key="9">
    <source>
        <dbReference type="Proteomes" id="UP000190188"/>
    </source>
</evidence>
<feature type="transmembrane region" description="Helical" evidence="6">
    <location>
        <begin position="265"/>
        <end position="286"/>
    </location>
</feature>
<evidence type="ECO:0000256" key="1">
    <source>
        <dbReference type="ARBA" id="ARBA00004651"/>
    </source>
</evidence>
<organism evidence="8 9">
    <name type="scientific">Paenibacillus selenitireducens</name>
    <dbReference type="NCBI Taxonomy" id="1324314"/>
    <lineage>
        <taxon>Bacteria</taxon>
        <taxon>Bacillati</taxon>
        <taxon>Bacillota</taxon>
        <taxon>Bacilli</taxon>
        <taxon>Bacillales</taxon>
        <taxon>Paenibacillaceae</taxon>
        <taxon>Paenibacillus</taxon>
    </lineage>
</organism>
<evidence type="ECO:0000256" key="4">
    <source>
        <dbReference type="ARBA" id="ARBA00022989"/>
    </source>
</evidence>
<dbReference type="GO" id="GO:0005886">
    <property type="term" value="C:plasma membrane"/>
    <property type="evidence" value="ECO:0007669"/>
    <property type="project" value="UniProtKB-SubCell"/>
</dbReference>
<accession>A0A1T2XAY2</accession>
<keyword evidence="2" id="KW-1003">Cell membrane</keyword>
<evidence type="ECO:0000256" key="3">
    <source>
        <dbReference type="ARBA" id="ARBA00022692"/>
    </source>
</evidence>
<dbReference type="EMBL" id="MSZX01000006">
    <property type="protein sequence ID" value="OPA77008.1"/>
    <property type="molecule type" value="Genomic_DNA"/>
</dbReference>
<name>A0A1T2XAY2_9BACL</name>
<dbReference type="Pfam" id="PF00482">
    <property type="entry name" value="T2SSF"/>
    <property type="match status" value="1"/>
</dbReference>
<feature type="transmembrane region" description="Helical" evidence="6">
    <location>
        <begin position="112"/>
        <end position="130"/>
    </location>
</feature>
<dbReference type="PANTHER" id="PTHR35007:SF2">
    <property type="entry name" value="PILUS ASSEMBLE PROTEIN"/>
    <property type="match status" value="1"/>
</dbReference>
<keyword evidence="9" id="KW-1185">Reference proteome</keyword>
<comment type="subcellular location">
    <subcellularLocation>
        <location evidence="1">Cell membrane</location>
        <topology evidence="1">Multi-pass membrane protein</topology>
    </subcellularLocation>
</comment>
<evidence type="ECO:0000259" key="7">
    <source>
        <dbReference type="Pfam" id="PF00482"/>
    </source>
</evidence>
<evidence type="ECO:0000313" key="8">
    <source>
        <dbReference type="EMBL" id="OPA77008.1"/>
    </source>
</evidence>
<dbReference type="Proteomes" id="UP000190188">
    <property type="component" value="Unassembled WGS sequence"/>
</dbReference>
<dbReference type="STRING" id="1324314.BVG16_17460"/>
<evidence type="ECO:0000256" key="2">
    <source>
        <dbReference type="ARBA" id="ARBA00022475"/>
    </source>
</evidence>
<evidence type="ECO:0000256" key="5">
    <source>
        <dbReference type="ARBA" id="ARBA00023136"/>
    </source>
</evidence>
<keyword evidence="5 6" id="KW-0472">Membrane</keyword>
<dbReference type="PANTHER" id="PTHR35007">
    <property type="entry name" value="INTEGRAL MEMBRANE PROTEIN-RELATED"/>
    <property type="match status" value="1"/>
</dbReference>
<feature type="transmembrane region" description="Helical" evidence="6">
    <location>
        <begin position="86"/>
        <end position="106"/>
    </location>
</feature>
<dbReference type="AlphaFoldDB" id="A0A1T2XAY2"/>
<gene>
    <name evidence="8" type="ORF">BVG16_17460</name>
</gene>
<protein>
    <submittedName>
        <fullName evidence="8">Type II secretion protein F</fullName>
    </submittedName>
</protein>
<comment type="caution">
    <text evidence="8">The sequence shown here is derived from an EMBL/GenBank/DDBJ whole genome shotgun (WGS) entry which is preliminary data.</text>
</comment>
<sequence length="290" mass="33310">MVWGVLLGVLLLLWCGCYQVGRKRYPVDAPITKVLNLRLERFAPPMLLILEKVRWIERFPALFYTIQRAMQILYGTQVAAKYSAMFMAELLNYAFLMLVFGCVLPLLTDGQVMGFGVGAVLAILLPVAMVKDLTKRVVRREQDLLIELPEFLNQMILLVNAGETVQKALMQCVERKKAHGDHPLYKELIQMVHEWHSGYSFQQSFEQFSKRCAVQEVSIFTTTIMLNYRRGGDEFVVALRDLSRVLWEKRKAVSRVRGEEASSKLVFPMVMVFFVLLVLVCTPMFLMMNG</sequence>
<reference evidence="8 9" key="1">
    <citation type="submission" date="2017-01" db="EMBL/GenBank/DDBJ databases">
        <title>Genome analysis of Paenibacillus selenitrireducens ES3-24.</title>
        <authorList>
            <person name="Xu D."/>
            <person name="Yao R."/>
            <person name="Zheng S."/>
        </authorList>
    </citation>
    <scope>NUCLEOTIDE SEQUENCE [LARGE SCALE GENOMIC DNA]</scope>
    <source>
        <strain evidence="8 9">ES3-24</strain>
    </source>
</reference>